<reference evidence="1" key="1">
    <citation type="journal article" date="2022" name="IScience">
        <title>Evolution of zygomycete secretomes and the origins of terrestrial fungal ecologies.</title>
        <authorList>
            <person name="Chang Y."/>
            <person name="Wang Y."/>
            <person name="Mondo S."/>
            <person name="Ahrendt S."/>
            <person name="Andreopoulos W."/>
            <person name="Barry K."/>
            <person name="Beard J."/>
            <person name="Benny G.L."/>
            <person name="Blankenship S."/>
            <person name="Bonito G."/>
            <person name="Cuomo C."/>
            <person name="Desiro A."/>
            <person name="Gervers K.A."/>
            <person name="Hundley H."/>
            <person name="Kuo A."/>
            <person name="LaButti K."/>
            <person name="Lang B.F."/>
            <person name="Lipzen A."/>
            <person name="O'Donnell K."/>
            <person name="Pangilinan J."/>
            <person name="Reynolds N."/>
            <person name="Sandor L."/>
            <person name="Smith M.E."/>
            <person name="Tsang A."/>
            <person name="Grigoriev I.V."/>
            <person name="Stajich J.E."/>
            <person name="Spatafora J.W."/>
        </authorList>
    </citation>
    <scope>NUCLEOTIDE SEQUENCE</scope>
    <source>
        <strain evidence="1">RSA 2281</strain>
    </source>
</reference>
<evidence type="ECO:0000313" key="2">
    <source>
        <dbReference type="Proteomes" id="UP001209540"/>
    </source>
</evidence>
<proteinExistence type="predicted"/>
<accession>A0AAD5JZD4</accession>
<name>A0AAD5JZD4_9FUNG</name>
<dbReference type="EMBL" id="JAIXMP010000015">
    <property type="protein sequence ID" value="KAI9261586.1"/>
    <property type="molecule type" value="Genomic_DNA"/>
</dbReference>
<gene>
    <name evidence="1" type="ORF">BDA99DRAFT_537971</name>
</gene>
<dbReference type="Proteomes" id="UP001209540">
    <property type="component" value="Unassembled WGS sequence"/>
</dbReference>
<evidence type="ECO:0000313" key="1">
    <source>
        <dbReference type="EMBL" id="KAI9261586.1"/>
    </source>
</evidence>
<sequence>MRNYLWGVQNVGVQKTEEGRLYRRPSIHFDETNKRTSIKKSKRVTPGILATTEEYVEYAGYFVIFYLGPSDKSICFDFVMRNQVDRIIQYKYVLSTFVRYFERSEAIREGLLGNICTGLLDNRHRVLLAGPMLYGLQALPLEIQRLDVF</sequence>
<reference evidence="1" key="2">
    <citation type="submission" date="2023-02" db="EMBL/GenBank/DDBJ databases">
        <authorList>
            <consortium name="DOE Joint Genome Institute"/>
            <person name="Mondo S.J."/>
            <person name="Chang Y."/>
            <person name="Wang Y."/>
            <person name="Ahrendt S."/>
            <person name="Andreopoulos W."/>
            <person name="Barry K."/>
            <person name="Beard J."/>
            <person name="Benny G.L."/>
            <person name="Blankenship S."/>
            <person name="Bonito G."/>
            <person name="Cuomo C."/>
            <person name="Desiro A."/>
            <person name="Gervers K.A."/>
            <person name="Hundley H."/>
            <person name="Kuo A."/>
            <person name="LaButti K."/>
            <person name="Lang B.F."/>
            <person name="Lipzen A."/>
            <person name="O'Donnell K."/>
            <person name="Pangilinan J."/>
            <person name="Reynolds N."/>
            <person name="Sandor L."/>
            <person name="Smith M.W."/>
            <person name="Tsang A."/>
            <person name="Grigoriev I.V."/>
            <person name="Stajich J.E."/>
            <person name="Spatafora J.W."/>
        </authorList>
    </citation>
    <scope>NUCLEOTIDE SEQUENCE</scope>
    <source>
        <strain evidence="1">RSA 2281</strain>
    </source>
</reference>
<protein>
    <submittedName>
        <fullName evidence="1">Uncharacterized protein</fullName>
    </submittedName>
</protein>
<comment type="caution">
    <text evidence="1">The sequence shown here is derived from an EMBL/GenBank/DDBJ whole genome shotgun (WGS) entry which is preliminary data.</text>
</comment>
<keyword evidence="2" id="KW-1185">Reference proteome</keyword>
<dbReference type="AlphaFoldDB" id="A0AAD5JZD4"/>
<organism evidence="1 2">
    <name type="scientific">Phascolomyces articulosus</name>
    <dbReference type="NCBI Taxonomy" id="60185"/>
    <lineage>
        <taxon>Eukaryota</taxon>
        <taxon>Fungi</taxon>
        <taxon>Fungi incertae sedis</taxon>
        <taxon>Mucoromycota</taxon>
        <taxon>Mucoromycotina</taxon>
        <taxon>Mucoromycetes</taxon>
        <taxon>Mucorales</taxon>
        <taxon>Lichtheimiaceae</taxon>
        <taxon>Phascolomyces</taxon>
    </lineage>
</organism>